<proteinExistence type="predicted"/>
<accession>A0A0P0VP48</accession>
<name>A0A0P0VP48_ORYSJ</name>
<dbReference type="InParanoid" id="A0A0P0VP48"/>
<evidence type="ECO:0000313" key="2">
    <source>
        <dbReference type="EMBL" id="BAS80742.1"/>
    </source>
</evidence>
<feature type="region of interest" description="Disordered" evidence="1">
    <location>
        <begin position="130"/>
        <end position="249"/>
    </location>
</feature>
<protein>
    <submittedName>
        <fullName evidence="2">Os02g0730450 protein</fullName>
    </submittedName>
</protein>
<evidence type="ECO:0000256" key="1">
    <source>
        <dbReference type="SAM" id="MobiDB-lite"/>
    </source>
</evidence>
<feature type="region of interest" description="Disordered" evidence="1">
    <location>
        <begin position="85"/>
        <end position="104"/>
    </location>
</feature>
<feature type="compositionally biased region" description="Basic and acidic residues" evidence="1">
    <location>
        <begin position="219"/>
        <end position="228"/>
    </location>
</feature>
<dbReference type="AlphaFoldDB" id="A0A0P0VP48"/>
<organism evidence="2 3">
    <name type="scientific">Oryza sativa subsp. japonica</name>
    <name type="common">Rice</name>
    <dbReference type="NCBI Taxonomy" id="39947"/>
    <lineage>
        <taxon>Eukaryota</taxon>
        <taxon>Viridiplantae</taxon>
        <taxon>Streptophyta</taxon>
        <taxon>Embryophyta</taxon>
        <taxon>Tracheophyta</taxon>
        <taxon>Spermatophyta</taxon>
        <taxon>Magnoliopsida</taxon>
        <taxon>Liliopsida</taxon>
        <taxon>Poales</taxon>
        <taxon>Poaceae</taxon>
        <taxon>BOP clade</taxon>
        <taxon>Oryzoideae</taxon>
        <taxon>Oryzeae</taxon>
        <taxon>Oryzinae</taxon>
        <taxon>Oryza</taxon>
        <taxon>Oryza sativa</taxon>
    </lineage>
</organism>
<dbReference type="Proteomes" id="UP000059680">
    <property type="component" value="Chromosome 2"/>
</dbReference>
<feature type="compositionally biased region" description="Basic and acidic residues" evidence="1">
    <location>
        <begin position="178"/>
        <end position="189"/>
    </location>
</feature>
<sequence>PGNPSGEPATSFGLLSALQRQGDPVDVAVHGVHDEQLAALGDLHRVGLDPQLAPVEDRLHGVPALVLHHRLPSASCSIAIRERKIASNNQNPGGETPRARERFQQSPVFVVDLSDHSRFITDDAALERNPLTTSAMAKPPKKTHTHTHTSISKGAKKPTNPGRLQAWSLTCGVRRRGGRSDGGEEERGQQQRRHHGAAASPPTLHPPAAQQSAARRHARWECEAHACGEEAQIEEGEMVGETAKNPSFS</sequence>
<feature type="non-terminal residue" evidence="2">
    <location>
        <position position="249"/>
    </location>
</feature>
<dbReference type="Gramene" id="Os02t0730450-00">
    <property type="protein sequence ID" value="Os02t0730450-00"/>
    <property type="gene ID" value="Os02g0730450"/>
</dbReference>
<reference evidence="2 3" key="2">
    <citation type="journal article" date="2013" name="Plant Cell Physiol.">
        <title>Rice Annotation Project Database (RAP-DB): an integrative and interactive database for rice genomics.</title>
        <authorList>
            <person name="Sakai H."/>
            <person name="Lee S.S."/>
            <person name="Tanaka T."/>
            <person name="Numa H."/>
            <person name="Kim J."/>
            <person name="Kawahara Y."/>
            <person name="Wakimoto H."/>
            <person name="Yang C.C."/>
            <person name="Iwamoto M."/>
            <person name="Abe T."/>
            <person name="Yamada Y."/>
            <person name="Muto A."/>
            <person name="Inokuchi H."/>
            <person name="Ikemura T."/>
            <person name="Matsumoto T."/>
            <person name="Sasaki T."/>
            <person name="Itoh T."/>
        </authorList>
    </citation>
    <scope>NUCLEOTIDE SEQUENCE [LARGE SCALE GENOMIC DNA]</scope>
    <source>
        <strain evidence="3">cv. Nipponbare</strain>
    </source>
</reference>
<dbReference type="PaxDb" id="39947-A0A0P0VP48"/>
<keyword evidence="3" id="KW-1185">Reference proteome</keyword>
<reference evidence="3" key="1">
    <citation type="journal article" date="2005" name="Nature">
        <title>The map-based sequence of the rice genome.</title>
        <authorList>
            <consortium name="International rice genome sequencing project (IRGSP)"/>
            <person name="Matsumoto T."/>
            <person name="Wu J."/>
            <person name="Kanamori H."/>
            <person name="Katayose Y."/>
            <person name="Fujisawa M."/>
            <person name="Namiki N."/>
            <person name="Mizuno H."/>
            <person name="Yamamoto K."/>
            <person name="Antonio B.A."/>
            <person name="Baba T."/>
            <person name="Sakata K."/>
            <person name="Nagamura Y."/>
            <person name="Aoki H."/>
            <person name="Arikawa K."/>
            <person name="Arita K."/>
            <person name="Bito T."/>
            <person name="Chiden Y."/>
            <person name="Fujitsuka N."/>
            <person name="Fukunaka R."/>
            <person name="Hamada M."/>
            <person name="Harada C."/>
            <person name="Hayashi A."/>
            <person name="Hijishita S."/>
            <person name="Honda M."/>
            <person name="Hosokawa S."/>
            <person name="Ichikawa Y."/>
            <person name="Idonuma A."/>
            <person name="Iijima M."/>
            <person name="Ikeda M."/>
            <person name="Ikeno M."/>
            <person name="Ito K."/>
            <person name="Ito S."/>
            <person name="Ito T."/>
            <person name="Ito Y."/>
            <person name="Ito Y."/>
            <person name="Iwabuchi A."/>
            <person name="Kamiya K."/>
            <person name="Karasawa W."/>
            <person name="Kurita K."/>
            <person name="Katagiri S."/>
            <person name="Kikuta A."/>
            <person name="Kobayashi H."/>
            <person name="Kobayashi N."/>
            <person name="Machita K."/>
            <person name="Maehara T."/>
            <person name="Masukawa M."/>
            <person name="Mizubayashi T."/>
            <person name="Mukai Y."/>
            <person name="Nagasaki H."/>
            <person name="Nagata Y."/>
            <person name="Naito S."/>
            <person name="Nakashima M."/>
            <person name="Nakama Y."/>
            <person name="Nakamichi Y."/>
            <person name="Nakamura M."/>
            <person name="Meguro A."/>
            <person name="Negishi M."/>
            <person name="Ohta I."/>
            <person name="Ohta T."/>
            <person name="Okamoto M."/>
            <person name="Ono N."/>
            <person name="Saji S."/>
            <person name="Sakaguchi M."/>
            <person name="Sakai K."/>
            <person name="Shibata M."/>
            <person name="Shimokawa T."/>
            <person name="Song J."/>
            <person name="Takazaki Y."/>
            <person name="Terasawa K."/>
            <person name="Tsugane M."/>
            <person name="Tsuji K."/>
            <person name="Ueda S."/>
            <person name="Waki K."/>
            <person name="Yamagata H."/>
            <person name="Yamamoto M."/>
            <person name="Yamamoto S."/>
            <person name="Yamane H."/>
            <person name="Yoshiki S."/>
            <person name="Yoshihara R."/>
            <person name="Yukawa K."/>
            <person name="Zhong H."/>
            <person name="Yano M."/>
            <person name="Yuan Q."/>
            <person name="Ouyang S."/>
            <person name="Liu J."/>
            <person name="Jones K.M."/>
            <person name="Gansberger K."/>
            <person name="Moffat K."/>
            <person name="Hill J."/>
            <person name="Bera J."/>
            <person name="Fadrosh D."/>
            <person name="Jin S."/>
            <person name="Johri S."/>
            <person name="Kim M."/>
            <person name="Overton L."/>
            <person name="Reardon M."/>
            <person name="Tsitrin T."/>
            <person name="Vuong H."/>
            <person name="Weaver B."/>
            <person name="Ciecko A."/>
            <person name="Tallon L."/>
            <person name="Jackson J."/>
            <person name="Pai G."/>
            <person name="Aken S.V."/>
            <person name="Utterback T."/>
            <person name="Reidmuller S."/>
            <person name="Feldblyum T."/>
            <person name="Hsiao J."/>
            <person name="Zismann V."/>
            <person name="Iobst S."/>
            <person name="de Vazeille A.R."/>
            <person name="Buell C.R."/>
            <person name="Ying K."/>
            <person name="Li Y."/>
            <person name="Lu T."/>
            <person name="Huang Y."/>
            <person name="Zhao Q."/>
            <person name="Feng Q."/>
            <person name="Zhang L."/>
            <person name="Zhu J."/>
            <person name="Weng Q."/>
            <person name="Mu J."/>
            <person name="Lu Y."/>
            <person name="Fan D."/>
            <person name="Liu Y."/>
            <person name="Guan J."/>
            <person name="Zhang Y."/>
            <person name="Yu S."/>
            <person name="Liu X."/>
            <person name="Zhang Y."/>
            <person name="Hong G."/>
            <person name="Han B."/>
            <person name="Choisne N."/>
            <person name="Demange N."/>
            <person name="Orjeda G."/>
            <person name="Samain S."/>
            <person name="Cattolico L."/>
            <person name="Pelletier E."/>
            <person name="Couloux A."/>
            <person name="Segurens B."/>
            <person name="Wincker P."/>
            <person name="D'Hont A."/>
            <person name="Scarpelli C."/>
            <person name="Weissenbach J."/>
            <person name="Salanoubat M."/>
            <person name="Quetier F."/>
            <person name="Yu Y."/>
            <person name="Kim H.R."/>
            <person name="Rambo T."/>
            <person name="Currie J."/>
            <person name="Collura K."/>
            <person name="Luo M."/>
            <person name="Yang T."/>
            <person name="Ammiraju J.S.S."/>
            <person name="Engler F."/>
            <person name="Soderlund C."/>
            <person name="Wing R.A."/>
            <person name="Palmer L.E."/>
            <person name="de la Bastide M."/>
            <person name="Spiegel L."/>
            <person name="Nascimento L."/>
            <person name="Zutavern T."/>
            <person name="O'Shaughnessy A."/>
            <person name="Dike S."/>
            <person name="Dedhia N."/>
            <person name="Preston R."/>
            <person name="Balija V."/>
            <person name="McCombie W.R."/>
            <person name="Chow T."/>
            <person name="Chen H."/>
            <person name="Chung M."/>
            <person name="Chen C."/>
            <person name="Shaw J."/>
            <person name="Wu H."/>
            <person name="Hsiao K."/>
            <person name="Chao Y."/>
            <person name="Chu M."/>
            <person name="Cheng C."/>
            <person name="Hour A."/>
            <person name="Lee P."/>
            <person name="Lin S."/>
            <person name="Lin Y."/>
            <person name="Liou J."/>
            <person name="Liu S."/>
            <person name="Hsing Y."/>
            <person name="Raghuvanshi S."/>
            <person name="Mohanty A."/>
            <person name="Bharti A.K."/>
            <person name="Gaur A."/>
            <person name="Gupta V."/>
            <person name="Kumar D."/>
            <person name="Ravi V."/>
            <person name="Vij S."/>
            <person name="Kapur A."/>
            <person name="Khurana P."/>
            <person name="Khurana P."/>
            <person name="Khurana J.P."/>
            <person name="Tyagi A.K."/>
            <person name="Gaikwad K."/>
            <person name="Singh A."/>
            <person name="Dalal V."/>
            <person name="Srivastava S."/>
            <person name="Dixit A."/>
            <person name="Pal A.K."/>
            <person name="Ghazi I.A."/>
            <person name="Yadav M."/>
            <person name="Pandit A."/>
            <person name="Bhargava A."/>
            <person name="Sureshbabu K."/>
            <person name="Batra K."/>
            <person name="Sharma T.R."/>
            <person name="Mohapatra T."/>
            <person name="Singh N.K."/>
            <person name="Messing J."/>
            <person name="Nelson A.B."/>
            <person name="Fuks G."/>
            <person name="Kavchok S."/>
            <person name="Keizer G."/>
            <person name="Linton E."/>
            <person name="Llaca V."/>
            <person name="Song R."/>
            <person name="Tanyolac B."/>
            <person name="Young S."/>
            <person name="Ho-Il K."/>
            <person name="Hahn J.H."/>
            <person name="Sangsakoo G."/>
            <person name="Vanavichit A."/>
            <person name="de Mattos Luiz.A.T."/>
            <person name="Zimmer P.D."/>
            <person name="Malone G."/>
            <person name="Dellagostin O."/>
            <person name="de Oliveira A.C."/>
            <person name="Bevan M."/>
            <person name="Bancroft I."/>
            <person name="Minx P."/>
            <person name="Cordum H."/>
            <person name="Wilson R."/>
            <person name="Cheng Z."/>
            <person name="Jin W."/>
            <person name="Jiang J."/>
            <person name="Leong S.A."/>
            <person name="Iwama H."/>
            <person name="Gojobori T."/>
            <person name="Itoh T."/>
            <person name="Niimura Y."/>
            <person name="Fujii Y."/>
            <person name="Habara T."/>
            <person name="Sakai H."/>
            <person name="Sato Y."/>
            <person name="Wilson G."/>
            <person name="Kumar K."/>
            <person name="McCouch S."/>
            <person name="Juretic N."/>
            <person name="Hoen D."/>
            <person name="Wright S."/>
            <person name="Bruskiewich R."/>
            <person name="Bureau T."/>
            <person name="Miyao A."/>
            <person name="Hirochika H."/>
            <person name="Nishikawa T."/>
            <person name="Kadowaki K."/>
            <person name="Sugiura M."/>
            <person name="Burr B."/>
            <person name="Sasaki T."/>
        </authorList>
    </citation>
    <scope>NUCLEOTIDE SEQUENCE [LARGE SCALE GENOMIC DNA]</scope>
    <source>
        <strain evidence="3">cv. Nipponbare</strain>
    </source>
</reference>
<dbReference type="EMBL" id="AP014958">
    <property type="protein sequence ID" value="BAS80742.1"/>
    <property type="molecule type" value="Genomic_DNA"/>
</dbReference>
<gene>
    <name evidence="2" type="ordered locus">Os02g0730450</name>
    <name evidence="2" type="ORF">OSNPB_020730450</name>
</gene>
<reference evidence="2 3" key="3">
    <citation type="journal article" date="2013" name="Rice">
        <title>Improvement of the Oryza sativa Nipponbare reference genome using next generation sequence and optical map data.</title>
        <authorList>
            <person name="Kawahara Y."/>
            <person name="de la Bastide M."/>
            <person name="Hamilton J.P."/>
            <person name="Kanamori H."/>
            <person name="McCombie W.R."/>
            <person name="Ouyang S."/>
            <person name="Schwartz D.C."/>
            <person name="Tanaka T."/>
            <person name="Wu J."/>
            <person name="Zhou S."/>
            <person name="Childs K.L."/>
            <person name="Davidson R.M."/>
            <person name="Lin H."/>
            <person name="Quesada-Ocampo L."/>
            <person name="Vaillancourt B."/>
            <person name="Sakai H."/>
            <person name="Lee S.S."/>
            <person name="Kim J."/>
            <person name="Numa H."/>
            <person name="Itoh T."/>
            <person name="Buell C.R."/>
            <person name="Matsumoto T."/>
        </authorList>
    </citation>
    <scope>NUCLEOTIDE SEQUENCE [LARGE SCALE GENOMIC DNA]</scope>
    <source>
        <strain evidence="3">cv. Nipponbare</strain>
    </source>
</reference>
<evidence type="ECO:0000313" key="3">
    <source>
        <dbReference type="Proteomes" id="UP000059680"/>
    </source>
</evidence>